<dbReference type="eggNOG" id="COG0638">
    <property type="taxonomic scope" value="Bacteria"/>
</dbReference>
<dbReference type="EMBL" id="JGYU01000001">
    <property type="protein sequence ID" value="KFI58393.1"/>
    <property type="molecule type" value="Genomic_DNA"/>
</dbReference>
<dbReference type="GO" id="GO:0000502">
    <property type="term" value="C:proteasome complex"/>
    <property type="evidence" value="ECO:0007669"/>
    <property type="project" value="UniProtKB-KW"/>
</dbReference>
<dbReference type="GO" id="GO:0010498">
    <property type="term" value="P:proteasomal protein catabolic process"/>
    <property type="evidence" value="ECO:0007669"/>
    <property type="project" value="InterPro"/>
</dbReference>
<dbReference type="InterPro" id="IPR004347">
    <property type="entry name" value="Pup_ligase/deamidase"/>
</dbReference>
<proteinExistence type="predicted"/>
<evidence type="ECO:0000313" key="1">
    <source>
        <dbReference type="EMBL" id="KFI58393.1"/>
    </source>
</evidence>
<dbReference type="PANTHER" id="PTHR42307">
    <property type="entry name" value="PUP DEAMIDASE/DEPUPYLASE"/>
    <property type="match status" value="1"/>
</dbReference>
<accession>A0A087AHZ3</accession>
<keyword evidence="2" id="KW-1185">Reference proteome</keyword>
<protein>
    <submittedName>
        <fullName evidence="1">Proteasome-associated protein</fullName>
        <ecNumber evidence="1">6.3.2.-</ecNumber>
    </submittedName>
</protein>
<dbReference type="PANTHER" id="PTHR42307:SF3">
    <property type="entry name" value="PUP--PROTEIN LIGASE"/>
    <property type="match status" value="1"/>
</dbReference>
<dbReference type="GO" id="GO:0019941">
    <property type="term" value="P:modification-dependent protein catabolic process"/>
    <property type="evidence" value="ECO:0007669"/>
    <property type="project" value="InterPro"/>
</dbReference>
<comment type="caution">
    <text evidence="1">The sequence shown here is derived from an EMBL/GenBank/DDBJ whole genome shotgun (WGS) entry which is preliminary data.</text>
</comment>
<keyword evidence="1" id="KW-0647">Proteasome</keyword>
<dbReference type="RefSeq" id="WP_024540786.1">
    <property type="nucleotide sequence ID" value="NZ_JGYU01000001.1"/>
</dbReference>
<dbReference type="GO" id="GO:0070490">
    <property type="term" value="P:protein pupylation"/>
    <property type="evidence" value="ECO:0007669"/>
    <property type="project" value="TreeGrafter"/>
</dbReference>
<dbReference type="Pfam" id="PF03136">
    <property type="entry name" value="Pup_ligase"/>
    <property type="match status" value="1"/>
</dbReference>
<name>A0A087AHZ3_9BIFI</name>
<organism evidence="1 2">
    <name type="scientific">Bifidobacterium choerinum</name>
    <dbReference type="NCBI Taxonomy" id="35760"/>
    <lineage>
        <taxon>Bacteria</taxon>
        <taxon>Bacillati</taxon>
        <taxon>Actinomycetota</taxon>
        <taxon>Actinomycetes</taxon>
        <taxon>Bifidobacteriales</taxon>
        <taxon>Bifidobacteriaceae</taxon>
        <taxon>Bifidobacterium</taxon>
    </lineage>
</organism>
<dbReference type="AlphaFoldDB" id="A0A087AHZ3"/>
<sequence>MPQLHDSGNRGRVGARPSAHLDDFARIFGIETEYGLSVTGASRPCDAGQVAMMMFQPIMQRVRATNTYLTNGSRLYLDVGAHPEYATAEARTPGDATLADAAGEHIMRDLALDAQRRLRATLGQGATIHLFKNNADSAGHSFGCHENYLVRRGVALGQIETQLLPFLITRQILTGAGRFDGVRWHVTQRAAFVDETVSSATTRSRPMINTRDEPHADPESFRRLHVIIGDSNRSQWATTMKLATTHLVLCLMEWGARHGEETGLESIALADPVEANLAVDADGPRAALRLADGTTTTPLALQRRVLGAVLRFVRMRRDEVAASLDGDPLMTLDDVLGEWERGIETLAYDDEGAGLADRADWACKRRFAARLAARGAVDPMRLAQLDLDYHDIASGALFASLTRHGMMRALCDDARIERAVTTPPAGTRAVLRGAFVAHAEAAPVAWSCDWTQLRLTAPVKDDVMILDPFDAVGDERYARLLALIDGACGTGADMAV</sequence>
<dbReference type="GO" id="GO:0005524">
    <property type="term" value="F:ATP binding"/>
    <property type="evidence" value="ECO:0007669"/>
    <property type="project" value="TreeGrafter"/>
</dbReference>
<dbReference type="OrthoDB" id="9760627at2"/>
<dbReference type="EC" id="6.3.2.-" evidence="1"/>
<gene>
    <name evidence="1" type="ORF">BCHO_0439</name>
</gene>
<reference evidence="1 2" key="1">
    <citation type="submission" date="2014-03" db="EMBL/GenBank/DDBJ databases">
        <title>Genomics of Bifidobacteria.</title>
        <authorList>
            <person name="Ventura M."/>
            <person name="Milani C."/>
            <person name="Lugli G.A."/>
        </authorList>
    </citation>
    <scope>NUCLEOTIDE SEQUENCE [LARGE SCALE GENOMIC DNA]</scope>
    <source>
        <strain evidence="1 2">LMG 10510</strain>
    </source>
</reference>
<dbReference type="STRING" id="35760.BCHO_0439"/>
<dbReference type="GO" id="GO:0016874">
    <property type="term" value="F:ligase activity"/>
    <property type="evidence" value="ECO:0007669"/>
    <property type="project" value="UniProtKB-KW"/>
</dbReference>
<evidence type="ECO:0000313" key="2">
    <source>
        <dbReference type="Proteomes" id="UP000028995"/>
    </source>
</evidence>
<dbReference type="Proteomes" id="UP000028995">
    <property type="component" value="Unassembled WGS sequence"/>
</dbReference>
<keyword evidence="1" id="KW-0436">Ligase</keyword>